<comment type="caution">
    <text evidence="1">The sequence shown here is derived from an EMBL/GenBank/DDBJ whole genome shotgun (WGS) entry which is preliminary data.</text>
</comment>
<evidence type="ECO:0000313" key="1">
    <source>
        <dbReference type="EMBL" id="MFI2474945.1"/>
    </source>
</evidence>
<protein>
    <recommendedName>
        <fullName evidence="3">Sporulation protein</fullName>
    </recommendedName>
</protein>
<dbReference type="EMBL" id="JBIRYO010000009">
    <property type="protein sequence ID" value="MFI2474945.1"/>
    <property type="molecule type" value="Genomic_DNA"/>
</dbReference>
<gene>
    <name evidence="1" type="ORF">ACH49W_16340</name>
</gene>
<keyword evidence="2" id="KW-1185">Reference proteome</keyword>
<sequence length="97" mass="9990">MSLRGQLGVAESAGALVFGTPQETADGSVIVTAARVGWLRGTARPLGVFVVKDGQATWTPAVDAGRIALLGETIGLVAATLGLLAIVRRPPWPDLSR</sequence>
<dbReference type="RefSeq" id="WP_068054413.1">
    <property type="nucleotide sequence ID" value="NZ_JBEYCD010000005.1"/>
</dbReference>
<name>A0ABW7X1K9_9NOCA</name>
<evidence type="ECO:0008006" key="3">
    <source>
        <dbReference type="Google" id="ProtNLM"/>
    </source>
</evidence>
<proteinExistence type="predicted"/>
<evidence type="ECO:0000313" key="2">
    <source>
        <dbReference type="Proteomes" id="UP001611415"/>
    </source>
</evidence>
<reference evidence="1 2" key="1">
    <citation type="submission" date="2024-10" db="EMBL/GenBank/DDBJ databases">
        <title>The Natural Products Discovery Center: Release of the First 8490 Sequenced Strains for Exploring Actinobacteria Biosynthetic Diversity.</title>
        <authorList>
            <person name="Kalkreuter E."/>
            <person name="Kautsar S.A."/>
            <person name="Yang D."/>
            <person name="Bader C.D."/>
            <person name="Teijaro C.N."/>
            <person name="Fluegel L."/>
            <person name="Davis C.M."/>
            <person name="Simpson J.R."/>
            <person name="Lauterbach L."/>
            <person name="Steele A.D."/>
            <person name="Gui C."/>
            <person name="Meng S."/>
            <person name="Li G."/>
            <person name="Viehrig K."/>
            <person name="Ye F."/>
            <person name="Su P."/>
            <person name="Kiefer A.F."/>
            <person name="Nichols A."/>
            <person name="Cepeda A.J."/>
            <person name="Yan W."/>
            <person name="Fan B."/>
            <person name="Jiang Y."/>
            <person name="Adhikari A."/>
            <person name="Zheng C.-J."/>
            <person name="Schuster L."/>
            <person name="Cowan T.M."/>
            <person name="Smanski M.J."/>
            <person name="Chevrette M.G."/>
            <person name="De Carvalho L.P.S."/>
            <person name="Shen B."/>
        </authorList>
    </citation>
    <scope>NUCLEOTIDE SEQUENCE [LARGE SCALE GENOMIC DNA]</scope>
    <source>
        <strain evidence="1 2">NPDC019275</strain>
    </source>
</reference>
<dbReference type="Proteomes" id="UP001611415">
    <property type="component" value="Unassembled WGS sequence"/>
</dbReference>
<organism evidence="1 2">
    <name type="scientific">Nocardia xishanensis</name>
    <dbReference type="NCBI Taxonomy" id="238964"/>
    <lineage>
        <taxon>Bacteria</taxon>
        <taxon>Bacillati</taxon>
        <taxon>Actinomycetota</taxon>
        <taxon>Actinomycetes</taxon>
        <taxon>Mycobacteriales</taxon>
        <taxon>Nocardiaceae</taxon>
        <taxon>Nocardia</taxon>
    </lineage>
</organism>
<accession>A0ABW7X1K9</accession>